<feature type="compositionally biased region" description="Basic and acidic residues" evidence="1">
    <location>
        <begin position="17"/>
        <end position="28"/>
    </location>
</feature>
<name>A0A918Z3Y0_9ACTN</name>
<comment type="caution">
    <text evidence="2">The sequence shown here is derived from an EMBL/GenBank/DDBJ whole genome shotgun (WGS) entry which is preliminary data.</text>
</comment>
<dbReference type="Proteomes" id="UP000603227">
    <property type="component" value="Unassembled WGS sequence"/>
</dbReference>
<keyword evidence="3" id="KW-1185">Reference proteome</keyword>
<evidence type="ECO:0000313" key="3">
    <source>
        <dbReference type="Proteomes" id="UP000603227"/>
    </source>
</evidence>
<protein>
    <submittedName>
        <fullName evidence="2">Uncharacterized protein</fullName>
    </submittedName>
</protein>
<organism evidence="2 3">
    <name type="scientific">Streptomyces capitiformicae</name>
    <dbReference type="NCBI Taxonomy" id="2014920"/>
    <lineage>
        <taxon>Bacteria</taxon>
        <taxon>Bacillati</taxon>
        <taxon>Actinomycetota</taxon>
        <taxon>Actinomycetes</taxon>
        <taxon>Kitasatosporales</taxon>
        <taxon>Streptomycetaceae</taxon>
        <taxon>Streptomyces</taxon>
    </lineage>
</organism>
<dbReference type="SUPFAM" id="SSF56214">
    <property type="entry name" value="4'-phosphopantetheinyl transferase"/>
    <property type="match status" value="1"/>
</dbReference>
<evidence type="ECO:0000256" key="1">
    <source>
        <dbReference type="SAM" id="MobiDB-lite"/>
    </source>
</evidence>
<dbReference type="AlphaFoldDB" id="A0A918Z3Y0"/>
<gene>
    <name evidence="2" type="ORF">GCM10017771_50090</name>
</gene>
<feature type="region of interest" description="Disordered" evidence="1">
    <location>
        <begin position="1"/>
        <end position="29"/>
    </location>
</feature>
<reference evidence="2" key="1">
    <citation type="journal article" date="2014" name="Int. J. Syst. Evol. Microbiol.">
        <title>Complete genome sequence of Corynebacterium casei LMG S-19264T (=DSM 44701T), isolated from a smear-ripened cheese.</title>
        <authorList>
            <consortium name="US DOE Joint Genome Institute (JGI-PGF)"/>
            <person name="Walter F."/>
            <person name="Albersmeier A."/>
            <person name="Kalinowski J."/>
            <person name="Ruckert C."/>
        </authorList>
    </citation>
    <scope>NUCLEOTIDE SEQUENCE</scope>
    <source>
        <strain evidence="2">CGMCC 4.7403</strain>
    </source>
</reference>
<dbReference type="Gene3D" id="3.90.470.20">
    <property type="entry name" value="4'-phosphopantetheinyl transferase domain"/>
    <property type="match status" value="1"/>
</dbReference>
<sequence>MWLLRAAHGAGPLPRSATDELSAREARRAAATARPRHRLLYLSAHIALRRLLAAYTGVPPDRLRLGRARCPRCGGPHGRPVLLGFPCTSPSPTATG</sequence>
<evidence type="ECO:0000313" key="2">
    <source>
        <dbReference type="EMBL" id="GHE33090.1"/>
    </source>
</evidence>
<dbReference type="GO" id="GO:0008897">
    <property type="term" value="F:holo-[acyl-carrier-protein] synthase activity"/>
    <property type="evidence" value="ECO:0007669"/>
    <property type="project" value="InterPro"/>
</dbReference>
<dbReference type="GO" id="GO:0000287">
    <property type="term" value="F:magnesium ion binding"/>
    <property type="evidence" value="ECO:0007669"/>
    <property type="project" value="InterPro"/>
</dbReference>
<accession>A0A918Z3Y0</accession>
<reference evidence="2" key="2">
    <citation type="submission" date="2020-09" db="EMBL/GenBank/DDBJ databases">
        <authorList>
            <person name="Sun Q."/>
            <person name="Zhou Y."/>
        </authorList>
    </citation>
    <scope>NUCLEOTIDE SEQUENCE</scope>
    <source>
        <strain evidence="2">CGMCC 4.7403</strain>
    </source>
</reference>
<proteinExistence type="predicted"/>
<dbReference type="EMBL" id="BNAT01000018">
    <property type="protein sequence ID" value="GHE33090.1"/>
    <property type="molecule type" value="Genomic_DNA"/>
</dbReference>
<dbReference type="InterPro" id="IPR037143">
    <property type="entry name" value="4-PPantetheinyl_Trfase_dom_sf"/>
</dbReference>